<evidence type="ECO:0000313" key="3">
    <source>
        <dbReference type="Proteomes" id="UP001152300"/>
    </source>
</evidence>
<keyword evidence="1" id="KW-1133">Transmembrane helix</keyword>
<keyword evidence="3" id="KW-1185">Reference proteome</keyword>
<evidence type="ECO:0000313" key="2">
    <source>
        <dbReference type="EMBL" id="KAJ8065776.1"/>
    </source>
</evidence>
<feature type="transmembrane region" description="Helical" evidence="1">
    <location>
        <begin position="12"/>
        <end position="34"/>
    </location>
</feature>
<reference evidence="2" key="1">
    <citation type="submission" date="2022-11" db="EMBL/GenBank/DDBJ databases">
        <title>Genome Resource of Sclerotinia nivalis Strain SnTB1, a Plant Pathogen Isolated from American Ginseng.</title>
        <authorList>
            <person name="Fan S."/>
        </authorList>
    </citation>
    <scope>NUCLEOTIDE SEQUENCE</scope>
    <source>
        <strain evidence="2">SnTB1</strain>
    </source>
</reference>
<dbReference type="Proteomes" id="UP001152300">
    <property type="component" value="Unassembled WGS sequence"/>
</dbReference>
<name>A0A9X0DJD8_9HELO</name>
<evidence type="ECO:0000256" key="1">
    <source>
        <dbReference type="SAM" id="Phobius"/>
    </source>
</evidence>
<dbReference type="AlphaFoldDB" id="A0A9X0DJD8"/>
<protein>
    <recommendedName>
        <fullName evidence="4">Transmembrane protein</fullName>
    </recommendedName>
</protein>
<keyword evidence="1" id="KW-0812">Transmembrane</keyword>
<organism evidence="2 3">
    <name type="scientific">Sclerotinia nivalis</name>
    <dbReference type="NCBI Taxonomy" id="352851"/>
    <lineage>
        <taxon>Eukaryota</taxon>
        <taxon>Fungi</taxon>
        <taxon>Dikarya</taxon>
        <taxon>Ascomycota</taxon>
        <taxon>Pezizomycotina</taxon>
        <taxon>Leotiomycetes</taxon>
        <taxon>Helotiales</taxon>
        <taxon>Sclerotiniaceae</taxon>
        <taxon>Sclerotinia</taxon>
    </lineage>
</organism>
<dbReference type="EMBL" id="JAPEIS010000006">
    <property type="protein sequence ID" value="KAJ8065776.1"/>
    <property type="molecule type" value="Genomic_DNA"/>
</dbReference>
<keyword evidence="1" id="KW-0472">Membrane</keyword>
<accession>A0A9X0DJD8</accession>
<evidence type="ECO:0008006" key="4">
    <source>
        <dbReference type="Google" id="ProtNLM"/>
    </source>
</evidence>
<comment type="caution">
    <text evidence="2">The sequence shown here is derived from an EMBL/GenBank/DDBJ whole genome shotgun (WGS) entry which is preliminary data.</text>
</comment>
<gene>
    <name evidence="2" type="ORF">OCU04_006440</name>
</gene>
<proteinExistence type="predicted"/>
<dbReference type="OrthoDB" id="10390769at2759"/>
<sequence>MGMWGGGVIKGVMRWTMLALIVFCQFMLWVVWWVEQNDWLSSGLEDVLDADVEIDLGWCGLGTFELEMEDMLVCVRTGLMLGWLVGECAVLTAHRRGWNWNWDWNSSRIEHSLRSLCFWK</sequence>